<keyword evidence="6" id="KW-0598">Phosphotransferase system</keyword>
<dbReference type="EMBL" id="CP063687">
    <property type="protein sequence ID" value="QOY25930.1"/>
    <property type="molecule type" value="Genomic_DNA"/>
</dbReference>
<evidence type="ECO:0000256" key="2">
    <source>
        <dbReference type="ARBA" id="ARBA00022448"/>
    </source>
</evidence>
<evidence type="ECO:0000256" key="1">
    <source>
        <dbReference type="ARBA" id="ARBA00004651"/>
    </source>
</evidence>
<dbReference type="InterPro" id="IPR013013">
    <property type="entry name" value="PTS_EIIC_1"/>
</dbReference>
<dbReference type="GO" id="GO:0009401">
    <property type="term" value="P:phosphoenolpyruvate-dependent sugar phosphotransferase system"/>
    <property type="evidence" value="ECO:0007669"/>
    <property type="project" value="UniProtKB-KW"/>
</dbReference>
<keyword evidence="2" id="KW-0813">Transport</keyword>
<name>A0A7D7RLW7_BACVE</name>
<keyword evidence="3" id="KW-1003">Cell membrane</keyword>
<accession>A0A7D7RLW7</accession>
<evidence type="ECO:0000256" key="9">
    <source>
        <dbReference type="ARBA" id="ARBA00022989"/>
    </source>
</evidence>
<evidence type="ECO:0000256" key="4">
    <source>
        <dbReference type="ARBA" id="ARBA00022597"/>
    </source>
</evidence>
<dbReference type="GO" id="GO:0005886">
    <property type="term" value="C:plasma membrane"/>
    <property type="evidence" value="ECO:0007669"/>
    <property type="project" value="UniProtKB-SubCell"/>
</dbReference>
<dbReference type="InterPro" id="IPR011296">
    <property type="entry name" value="PTS_IIBC_treh"/>
</dbReference>
<dbReference type="InterPro" id="IPR018113">
    <property type="entry name" value="PTrfase_EIIB_Cys"/>
</dbReference>
<evidence type="ECO:0000256" key="10">
    <source>
        <dbReference type="ARBA" id="ARBA00023136"/>
    </source>
</evidence>
<dbReference type="GO" id="GO:0090589">
    <property type="term" value="F:protein-phosphocysteine-trehalose phosphotransferase system transporter activity"/>
    <property type="evidence" value="ECO:0007669"/>
    <property type="project" value="TreeGrafter"/>
</dbReference>
<reference evidence="12" key="1">
    <citation type="submission" date="2020-10" db="EMBL/GenBank/DDBJ databases">
        <title>Complete genome sequence of Bacillus velezensis NST6.</title>
        <authorList>
            <person name="Choi J."/>
        </authorList>
    </citation>
    <scope>NUCLEOTIDE SEQUENCE [LARGE SCALE GENOMIC DNA]</scope>
    <source>
        <strain evidence="12">NST6</strain>
    </source>
</reference>
<dbReference type="PANTHER" id="PTHR30175:SF4">
    <property type="entry name" value="PTS SYSTEM TREHALOSE-SPECIFIC EIIBC COMPONENT"/>
    <property type="match status" value="1"/>
</dbReference>
<dbReference type="PANTHER" id="PTHR30175">
    <property type="entry name" value="PHOSPHOTRANSFERASE SYSTEM TRANSPORT PROTEIN"/>
    <property type="match status" value="1"/>
</dbReference>
<protein>
    <submittedName>
        <fullName evidence="11">PTS system trehalose-specific EIIBC component</fullName>
    </submittedName>
</protein>
<dbReference type="GO" id="GO:0016301">
    <property type="term" value="F:kinase activity"/>
    <property type="evidence" value="ECO:0007669"/>
    <property type="project" value="UniProtKB-KW"/>
</dbReference>
<dbReference type="Pfam" id="PF02378">
    <property type="entry name" value="PTS_EIIC"/>
    <property type="match status" value="1"/>
</dbReference>
<keyword evidence="5" id="KW-0808">Transferase</keyword>
<dbReference type="NCBIfam" id="TIGR00826">
    <property type="entry name" value="EIIB_glc"/>
    <property type="match status" value="1"/>
</dbReference>
<proteinExistence type="predicted"/>
<dbReference type="PROSITE" id="PS51098">
    <property type="entry name" value="PTS_EIIB_TYPE_1"/>
    <property type="match status" value="1"/>
</dbReference>
<dbReference type="RefSeq" id="WP_017419106.1">
    <property type="nucleotide sequence ID" value="NZ_BDDG01000019.1"/>
</dbReference>
<dbReference type="GO" id="GO:0015574">
    <property type="term" value="F:trehalose transmembrane transporter activity"/>
    <property type="evidence" value="ECO:0007669"/>
    <property type="project" value="InterPro"/>
</dbReference>
<evidence type="ECO:0000256" key="5">
    <source>
        <dbReference type="ARBA" id="ARBA00022679"/>
    </source>
</evidence>
<dbReference type="Proteomes" id="UP000587477">
    <property type="component" value="Chromosome"/>
</dbReference>
<dbReference type="Gene3D" id="3.30.1360.60">
    <property type="entry name" value="Glucose permease domain IIB"/>
    <property type="match status" value="1"/>
</dbReference>
<dbReference type="InterPro" id="IPR003352">
    <property type="entry name" value="PTS_EIIC"/>
</dbReference>
<dbReference type="GO" id="GO:0008982">
    <property type="term" value="F:protein-N(PI)-phosphohistidine-sugar phosphotransferase activity"/>
    <property type="evidence" value="ECO:0007669"/>
    <property type="project" value="InterPro"/>
</dbReference>
<evidence type="ECO:0000256" key="6">
    <source>
        <dbReference type="ARBA" id="ARBA00022683"/>
    </source>
</evidence>
<dbReference type="NCBIfam" id="NF008236">
    <property type="entry name" value="PRK11007.1"/>
    <property type="match status" value="1"/>
</dbReference>
<organism evidence="11 12">
    <name type="scientific">Bacillus velezensis</name>
    <dbReference type="NCBI Taxonomy" id="492670"/>
    <lineage>
        <taxon>Bacteria</taxon>
        <taxon>Bacillati</taxon>
        <taxon>Bacillota</taxon>
        <taxon>Bacilli</taxon>
        <taxon>Bacillales</taxon>
        <taxon>Bacillaceae</taxon>
        <taxon>Bacillus</taxon>
        <taxon>Bacillus amyloliquefaciens group</taxon>
    </lineage>
</organism>
<evidence type="ECO:0000256" key="7">
    <source>
        <dbReference type="ARBA" id="ARBA00022692"/>
    </source>
</evidence>
<keyword evidence="4" id="KW-0762">Sugar transport</keyword>
<evidence type="ECO:0000313" key="11">
    <source>
        <dbReference type="EMBL" id="QOY25930.1"/>
    </source>
</evidence>
<dbReference type="Pfam" id="PF00367">
    <property type="entry name" value="PTS_EIIB"/>
    <property type="match status" value="1"/>
</dbReference>
<dbReference type="FunFam" id="3.30.1360.60:FF:000001">
    <property type="entry name" value="PTS system glucose-specific IIBC component PtsG"/>
    <property type="match status" value="1"/>
</dbReference>
<comment type="subcellular location">
    <subcellularLocation>
        <location evidence="1">Cell membrane</location>
        <topology evidence="1">Multi-pass membrane protein</topology>
    </subcellularLocation>
</comment>
<dbReference type="AlphaFoldDB" id="A0A7D7RLW7"/>
<keyword evidence="8" id="KW-0418">Kinase</keyword>
<keyword evidence="9" id="KW-1133">Transmembrane helix</keyword>
<keyword evidence="7" id="KW-0812">Transmembrane</keyword>
<gene>
    <name evidence="11" type="primary">treP</name>
    <name evidence="11" type="ORF">BACVE_000879</name>
</gene>
<dbReference type="NCBIfam" id="TIGR01992">
    <property type="entry name" value="PTS-IIBC-Tre"/>
    <property type="match status" value="1"/>
</dbReference>
<dbReference type="PROSITE" id="PS01035">
    <property type="entry name" value="PTS_EIIB_TYPE_1_CYS"/>
    <property type="match status" value="1"/>
</dbReference>
<dbReference type="InterPro" id="IPR050558">
    <property type="entry name" value="PTS_Sugar-Specific_Components"/>
</dbReference>
<evidence type="ECO:0000256" key="3">
    <source>
        <dbReference type="ARBA" id="ARBA00022475"/>
    </source>
</evidence>
<dbReference type="InterPro" id="IPR001996">
    <property type="entry name" value="PTS_IIB_1"/>
</dbReference>
<dbReference type="SUPFAM" id="SSF55604">
    <property type="entry name" value="Glucose permease domain IIB"/>
    <property type="match status" value="1"/>
</dbReference>
<dbReference type="PROSITE" id="PS51103">
    <property type="entry name" value="PTS_EIIC_TYPE_1"/>
    <property type="match status" value="1"/>
</dbReference>
<sequence length="471" mass="50011">MGEFNRAARQIAEAVGGIENIEAATHCVTRLRFALIDETKVNQKMLDAIDIVKGSFAVNGQFQVVIGQGTVNKVYAELVKETGMGEASKDDVKKAAAQKMNPLQRAVKTLADIFIPILPAIVTAGLLMGLNNILTAEGIFYSAKSIVQVYPQWADLANMINLIAGTAFAFLPALIGWSAVKRFGGSPLLGIVLGLMLVHPDLLNAWGYGAAEQSGDIPVWNLFGLEVQKVGYQGQMLPILLASYLLARLELFLTKRTPEGIQLLVVAPVTLLVIGFLSFVIIGPITFAIGNALTAGLIAVFGQFSAIGGLLYGGLYSALVITGMHHTFLAVDLQLIGSKLGGTFLWPMLALSNIAQGSAALAMMLITKDKKQRGLSLTAGISAYLGITEPAIFGVNLRCKFPFVIAMISSGIAGMFISVKGVLASSVGVGGVPGIFSIMSQYWGPFAIGMLIVLILPFAGTYGYARLKRQK</sequence>
<evidence type="ECO:0000256" key="8">
    <source>
        <dbReference type="ARBA" id="ARBA00022777"/>
    </source>
</evidence>
<dbReference type="CDD" id="cd00212">
    <property type="entry name" value="PTS_IIB_glc"/>
    <property type="match status" value="1"/>
</dbReference>
<evidence type="ECO:0000313" key="12">
    <source>
        <dbReference type="Proteomes" id="UP000587477"/>
    </source>
</evidence>
<dbReference type="InterPro" id="IPR036878">
    <property type="entry name" value="Glu_permease_IIB"/>
</dbReference>
<keyword evidence="10" id="KW-0472">Membrane</keyword>